<feature type="region of interest" description="Disordered" evidence="2">
    <location>
        <begin position="85"/>
        <end position="143"/>
    </location>
</feature>
<evidence type="ECO:0000313" key="5">
    <source>
        <dbReference type="Proteomes" id="UP000747542"/>
    </source>
</evidence>
<dbReference type="Gene3D" id="3.40.50.300">
    <property type="entry name" value="P-loop containing nucleotide triphosphate hydrolases"/>
    <property type="match status" value="1"/>
</dbReference>
<accession>A0A8J5MPT4</accession>
<dbReference type="InterPro" id="IPR000863">
    <property type="entry name" value="Sulfotransferase_dom"/>
</dbReference>
<proteinExistence type="inferred from homology"/>
<dbReference type="GO" id="GO:0008146">
    <property type="term" value="F:sulfotransferase activity"/>
    <property type="evidence" value="ECO:0007669"/>
    <property type="project" value="InterPro"/>
</dbReference>
<dbReference type="InterPro" id="IPR051589">
    <property type="entry name" value="Sialate-O-sulfotransferase"/>
</dbReference>
<evidence type="ECO:0000256" key="2">
    <source>
        <dbReference type="SAM" id="MobiDB-lite"/>
    </source>
</evidence>
<feature type="compositionally biased region" description="Polar residues" evidence="2">
    <location>
        <begin position="125"/>
        <end position="134"/>
    </location>
</feature>
<comment type="similarity">
    <text evidence="1">Belongs to the WSCD family.</text>
</comment>
<dbReference type="Pfam" id="PF00685">
    <property type="entry name" value="Sulfotransfer_1"/>
    <property type="match status" value="1"/>
</dbReference>
<evidence type="ECO:0000259" key="3">
    <source>
        <dbReference type="Pfam" id="PF00685"/>
    </source>
</evidence>
<dbReference type="InterPro" id="IPR027417">
    <property type="entry name" value="P-loop_NTPase"/>
</dbReference>
<sequence length="512" mass="57768">MAVARTYARIIRKYTTSTLLCVVVMLGVWAYNLSTPLSPYLRPTPAFFLGNGGIGYEELGDGGWGGRSGADNVGSGPFVETFTRETESADGGNSGNDSDSNKNSNDNTRNKSSKYSNSKIHRSSNKTINSNSTDSPHRQQRRLRLDPYRRWMRLWGGDGGECGQLKVMFGLEGSLPTCALASYPGSGNTWTRHLLQAASGVFTGSTYRDHLLYMNGFYGELDPWASGTTLTQKTHECNPDLIKAFNGTGVLLLRNPYRAILSYHNFLFGGHIGYAPISNYRRKDWSAFVHLQARSWLEMATNWITEAKSLQVLHYEHLLEDLMTPLSSVLDFFGLPRELGRLQCLQKHEELTFKRREEFIPDNLEIFSITNRDKIDRVVRYVDYLLRKNNHPPLPIHLYEFYNNTSPTQVLLLLSLLLPRRRTTARRTRTQTNTTAAGQVVEAAPGGRDEQINRQEKQDSLERFASTKVGWMVTKMFTGIMKYATTDPIVSIVGHPGSRELLLQPLLQDPVQ</sequence>
<dbReference type="Proteomes" id="UP000747542">
    <property type="component" value="Unassembled WGS sequence"/>
</dbReference>
<name>A0A8J5MPT4_HOMAM</name>
<dbReference type="SUPFAM" id="SSF52540">
    <property type="entry name" value="P-loop containing nucleoside triphosphate hydrolases"/>
    <property type="match status" value="1"/>
</dbReference>
<dbReference type="PANTHER" id="PTHR45964">
    <property type="entry name" value="WSCD FAMILY MEMBER CG9164"/>
    <property type="match status" value="1"/>
</dbReference>
<feature type="compositionally biased region" description="Low complexity" evidence="2">
    <location>
        <begin position="89"/>
        <end position="107"/>
    </location>
</feature>
<comment type="caution">
    <text evidence="4">The sequence shown here is derived from an EMBL/GenBank/DDBJ whole genome shotgun (WGS) entry which is preliminary data.</text>
</comment>
<dbReference type="AlphaFoldDB" id="A0A8J5MPT4"/>
<feature type="domain" description="Sulfotransferase" evidence="3">
    <location>
        <begin position="180"/>
        <end position="350"/>
    </location>
</feature>
<keyword evidence="5" id="KW-1185">Reference proteome</keyword>
<evidence type="ECO:0000256" key="1">
    <source>
        <dbReference type="ARBA" id="ARBA00010236"/>
    </source>
</evidence>
<evidence type="ECO:0000313" key="4">
    <source>
        <dbReference type="EMBL" id="KAG7159259.1"/>
    </source>
</evidence>
<reference evidence="4" key="1">
    <citation type="journal article" date="2021" name="Sci. Adv.">
        <title>The American lobster genome reveals insights on longevity, neural, and immune adaptations.</title>
        <authorList>
            <person name="Polinski J.M."/>
            <person name="Zimin A.V."/>
            <person name="Clark K.F."/>
            <person name="Kohn A.B."/>
            <person name="Sadowski N."/>
            <person name="Timp W."/>
            <person name="Ptitsyn A."/>
            <person name="Khanna P."/>
            <person name="Romanova D.Y."/>
            <person name="Williams P."/>
            <person name="Greenwood S.J."/>
            <person name="Moroz L.L."/>
            <person name="Walt D.R."/>
            <person name="Bodnar A.G."/>
        </authorList>
    </citation>
    <scope>NUCLEOTIDE SEQUENCE</scope>
    <source>
        <strain evidence="4">GMGI-L3</strain>
    </source>
</reference>
<gene>
    <name evidence="4" type="primary">Wscd2-L 3</name>
    <name evidence="4" type="ORF">Hamer_G016661</name>
</gene>
<organism evidence="4 5">
    <name type="scientific">Homarus americanus</name>
    <name type="common">American lobster</name>
    <dbReference type="NCBI Taxonomy" id="6706"/>
    <lineage>
        <taxon>Eukaryota</taxon>
        <taxon>Metazoa</taxon>
        <taxon>Ecdysozoa</taxon>
        <taxon>Arthropoda</taxon>
        <taxon>Crustacea</taxon>
        <taxon>Multicrustacea</taxon>
        <taxon>Malacostraca</taxon>
        <taxon>Eumalacostraca</taxon>
        <taxon>Eucarida</taxon>
        <taxon>Decapoda</taxon>
        <taxon>Pleocyemata</taxon>
        <taxon>Astacidea</taxon>
        <taxon>Nephropoidea</taxon>
        <taxon>Nephropidae</taxon>
        <taxon>Homarus</taxon>
    </lineage>
</organism>
<dbReference type="PANTHER" id="PTHR45964:SF9">
    <property type="entry name" value="SULFOTRANSFERASE"/>
    <property type="match status" value="1"/>
</dbReference>
<dbReference type="EMBL" id="JAHLQT010033762">
    <property type="protein sequence ID" value="KAG7159259.1"/>
    <property type="molecule type" value="Genomic_DNA"/>
</dbReference>
<protein>
    <submittedName>
        <fullName evidence="4">WSC domain-containing protein 2-like 3</fullName>
    </submittedName>
</protein>